<feature type="domain" description="EamA" evidence="7">
    <location>
        <begin position="215"/>
        <end position="325"/>
    </location>
</feature>
<keyword evidence="4 6" id="KW-0472">Membrane</keyword>
<dbReference type="Proteomes" id="UP001017257">
    <property type="component" value="Chromosome"/>
</dbReference>
<dbReference type="InterPro" id="IPR037185">
    <property type="entry name" value="EmrE-like"/>
</dbReference>
<evidence type="ECO:0000256" key="2">
    <source>
        <dbReference type="ARBA" id="ARBA00022692"/>
    </source>
</evidence>
<evidence type="ECO:0000256" key="1">
    <source>
        <dbReference type="ARBA" id="ARBA00004141"/>
    </source>
</evidence>
<feature type="region of interest" description="Disordered" evidence="5">
    <location>
        <begin position="170"/>
        <end position="198"/>
    </location>
</feature>
<dbReference type="EMBL" id="CP102845">
    <property type="protein sequence ID" value="UVF19727.1"/>
    <property type="molecule type" value="Genomic_DNA"/>
</dbReference>
<reference evidence="8" key="1">
    <citation type="submission" date="2022-08" db="EMBL/GenBank/DDBJ databases">
        <title>Microvirga terrae sp. nov., isolated from soil.</title>
        <authorList>
            <person name="Kim K.H."/>
            <person name="Seo Y.L."/>
            <person name="Kim J.M."/>
            <person name="Lee J.K."/>
            <person name="Han D.M."/>
            <person name="Jeon C.O."/>
        </authorList>
    </citation>
    <scope>NUCLEOTIDE SEQUENCE</scope>
    <source>
        <strain evidence="8">R24</strain>
    </source>
</reference>
<dbReference type="InterPro" id="IPR000620">
    <property type="entry name" value="EamA_dom"/>
</dbReference>
<protein>
    <submittedName>
        <fullName evidence="8">EamA family transporter</fullName>
    </submittedName>
</protein>
<proteinExistence type="predicted"/>
<feature type="transmembrane region" description="Helical" evidence="6">
    <location>
        <begin position="33"/>
        <end position="51"/>
    </location>
</feature>
<keyword evidence="2 6" id="KW-0812">Transmembrane</keyword>
<feature type="transmembrane region" description="Helical" evidence="6">
    <location>
        <begin position="7"/>
        <end position="27"/>
    </location>
</feature>
<feature type="transmembrane region" description="Helical" evidence="6">
    <location>
        <begin position="311"/>
        <end position="331"/>
    </location>
</feature>
<feature type="transmembrane region" description="Helical" evidence="6">
    <location>
        <begin position="63"/>
        <end position="82"/>
    </location>
</feature>
<feature type="transmembrane region" description="Helical" evidence="6">
    <location>
        <begin position="88"/>
        <end position="109"/>
    </location>
</feature>
<gene>
    <name evidence="8" type="ORF">HPT29_000775</name>
</gene>
<accession>A0ABY5RSE7</accession>
<feature type="transmembrane region" description="Helical" evidence="6">
    <location>
        <begin position="286"/>
        <end position="305"/>
    </location>
</feature>
<sequence length="337" mass="35297">MPLSHSLAALVVTAVWGLSFVVIKLGVGTTPPLLLAALRFLFAALPAVFFVPRSRTDWRNVVAYGFFLGVAQFGLLFAALAIGMPASLASVVMQAQVFFTILFAALVMGERPGPHQVIGGVVASLGLVLIAWPRMTGGGAVPFLMTVIAAASWGAANIVSKRASRVDMPAHRAEKGTRFSPTRPSGSAPNEAPARKKSTRWIPKVPSTFGSGALGLIVWSSLVAPLPLFGLSLWLDGPDRVLAALAQIDGGTLAAVAYLAYPTTIFAFGIWAYLLSRHPAATVTPFALFVPVAGILGSALILGEAMHPIEAVGGAVIVMGLAVNVFGARLLRRLRLE</sequence>
<feature type="transmembrane region" description="Helical" evidence="6">
    <location>
        <begin position="213"/>
        <end position="235"/>
    </location>
</feature>
<comment type="subcellular location">
    <subcellularLocation>
        <location evidence="1">Membrane</location>
        <topology evidence="1">Multi-pass membrane protein</topology>
    </subcellularLocation>
</comment>
<dbReference type="InterPro" id="IPR050638">
    <property type="entry name" value="AA-Vitamin_Transporters"/>
</dbReference>
<feature type="transmembrane region" description="Helical" evidence="6">
    <location>
        <begin position="255"/>
        <end position="274"/>
    </location>
</feature>
<keyword evidence="9" id="KW-1185">Reference proteome</keyword>
<feature type="transmembrane region" description="Helical" evidence="6">
    <location>
        <begin position="116"/>
        <end position="133"/>
    </location>
</feature>
<evidence type="ECO:0000256" key="3">
    <source>
        <dbReference type="ARBA" id="ARBA00022989"/>
    </source>
</evidence>
<organism evidence="8 9">
    <name type="scientific">Microvirga terrae</name>
    <dbReference type="NCBI Taxonomy" id="2740529"/>
    <lineage>
        <taxon>Bacteria</taxon>
        <taxon>Pseudomonadati</taxon>
        <taxon>Pseudomonadota</taxon>
        <taxon>Alphaproteobacteria</taxon>
        <taxon>Hyphomicrobiales</taxon>
        <taxon>Methylobacteriaceae</taxon>
        <taxon>Microvirga</taxon>
    </lineage>
</organism>
<keyword evidence="3 6" id="KW-1133">Transmembrane helix</keyword>
<feature type="domain" description="EamA" evidence="7">
    <location>
        <begin position="7"/>
        <end position="131"/>
    </location>
</feature>
<evidence type="ECO:0000313" key="9">
    <source>
        <dbReference type="Proteomes" id="UP001017257"/>
    </source>
</evidence>
<feature type="transmembrane region" description="Helical" evidence="6">
    <location>
        <begin position="139"/>
        <end position="159"/>
    </location>
</feature>
<dbReference type="RefSeq" id="WP_259060389.1">
    <property type="nucleotide sequence ID" value="NZ_CP102845.1"/>
</dbReference>
<dbReference type="Pfam" id="PF00892">
    <property type="entry name" value="EamA"/>
    <property type="match status" value="2"/>
</dbReference>
<feature type="compositionally biased region" description="Polar residues" evidence="5">
    <location>
        <begin position="179"/>
        <end position="188"/>
    </location>
</feature>
<evidence type="ECO:0000256" key="5">
    <source>
        <dbReference type="SAM" id="MobiDB-lite"/>
    </source>
</evidence>
<dbReference type="PANTHER" id="PTHR32322">
    <property type="entry name" value="INNER MEMBRANE TRANSPORTER"/>
    <property type="match status" value="1"/>
</dbReference>
<evidence type="ECO:0000256" key="4">
    <source>
        <dbReference type="ARBA" id="ARBA00023136"/>
    </source>
</evidence>
<evidence type="ECO:0000256" key="6">
    <source>
        <dbReference type="SAM" id="Phobius"/>
    </source>
</evidence>
<dbReference type="PANTHER" id="PTHR32322:SF9">
    <property type="entry name" value="AMINO-ACID METABOLITE EFFLUX PUMP-RELATED"/>
    <property type="match status" value="1"/>
</dbReference>
<evidence type="ECO:0000313" key="8">
    <source>
        <dbReference type="EMBL" id="UVF19727.1"/>
    </source>
</evidence>
<dbReference type="SUPFAM" id="SSF103481">
    <property type="entry name" value="Multidrug resistance efflux transporter EmrE"/>
    <property type="match status" value="2"/>
</dbReference>
<name>A0ABY5RSE7_9HYPH</name>
<evidence type="ECO:0000259" key="7">
    <source>
        <dbReference type="Pfam" id="PF00892"/>
    </source>
</evidence>